<reference evidence="2" key="1">
    <citation type="journal article" date="2021" name="bioRxiv">
        <title>Whole Genome Assembly and Annotation of Northern Wild Rice, Zizania palustris L., Supports a Whole Genome Duplication in the Zizania Genus.</title>
        <authorList>
            <person name="Haas M."/>
            <person name="Kono T."/>
            <person name="Macchietto M."/>
            <person name="Millas R."/>
            <person name="McGilp L."/>
            <person name="Shao M."/>
            <person name="Duquette J."/>
            <person name="Hirsch C.N."/>
            <person name="Kimball J."/>
        </authorList>
    </citation>
    <scope>NUCLEOTIDE SEQUENCE</scope>
    <source>
        <tissue evidence="2">Fresh leaf tissue</tissue>
    </source>
</reference>
<dbReference type="Proteomes" id="UP000729402">
    <property type="component" value="Unassembled WGS sequence"/>
</dbReference>
<reference evidence="2" key="2">
    <citation type="submission" date="2021-02" db="EMBL/GenBank/DDBJ databases">
        <authorList>
            <person name="Kimball J.A."/>
            <person name="Haas M.W."/>
            <person name="Macchietto M."/>
            <person name="Kono T."/>
            <person name="Duquette J."/>
            <person name="Shao M."/>
        </authorList>
    </citation>
    <scope>NUCLEOTIDE SEQUENCE</scope>
    <source>
        <tissue evidence="2">Fresh leaf tissue</tissue>
    </source>
</reference>
<dbReference type="AlphaFoldDB" id="A0A8J5WDV5"/>
<evidence type="ECO:0000256" key="1">
    <source>
        <dbReference type="SAM" id="Coils"/>
    </source>
</evidence>
<protein>
    <submittedName>
        <fullName evidence="2">Uncharacterized protein</fullName>
    </submittedName>
</protein>
<proteinExistence type="predicted"/>
<comment type="caution">
    <text evidence="2">The sequence shown here is derived from an EMBL/GenBank/DDBJ whole genome shotgun (WGS) entry which is preliminary data.</text>
</comment>
<sequence length="251" mass="27758">MASHTRSASLPSSLHSTESNVDEELQLLRACVTAPSATIGAACDGLRRLGDVYSSIEQIMCLPSSQAAGLSLSSPQQRQAVEEELDRSLVLIDLCNAMQESLAELKTSVHELQLVLKRGDVVAAQSKVECFVRLAKKAQKPFKKTTMTIRAAREGCSSMVRLLGEAREMAISLLESTSRLLPKQIASSSNASRWSLVSRRFQKTCKLVCEQEQLQALERTMGDLENGAEFLFRRLIHIRVSLLNIVQMYSF</sequence>
<gene>
    <name evidence="2" type="ORF">GUJ93_ZPchr0011g27581</name>
</gene>
<dbReference type="GO" id="GO:0048367">
    <property type="term" value="P:shoot system development"/>
    <property type="evidence" value="ECO:0007669"/>
    <property type="project" value="InterPro"/>
</dbReference>
<dbReference type="EMBL" id="JAAALK010000081">
    <property type="protein sequence ID" value="KAG8088980.1"/>
    <property type="molecule type" value="Genomic_DNA"/>
</dbReference>
<evidence type="ECO:0000313" key="2">
    <source>
        <dbReference type="EMBL" id="KAG8088980.1"/>
    </source>
</evidence>
<feature type="coiled-coil region" evidence="1">
    <location>
        <begin position="207"/>
        <end position="234"/>
    </location>
</feature>
<name>A0A8J5WDV5_ZIZPA</name>
<evidence type="ECO:0000313" key="3">
    <source>
        <dbReference type="Proteomes" id="UP000729402"/>
    </source>
</evidence>
<dbReference type="Pfam" id="PF03087">
    <property type="entry name" value="BPS1"/>
    <property type="match status" value="1"/>
</dbReference>
<dbReference type="PANTHER" id="PTHR33070:SF120">
    <property type="entry name" value="EXPRESSED PROTEIN"/>
    <property type="match status" value="1"/>
</dbReference>
<keyword evidence="3" id="KW-1185">Reference proteome</keyword>
<organism evidence="2 3">
    <name type="scientific">Zizania palustris</name>
    <name type="common">Northern wild rice</name>
    <dbReference type="NCBI Taxonomy" id="103762"/>
    <lineage>
        <taxon>Eukaryota</taxon>
        <taxon>Viridiplantae</taxon>
        <taxon>Streptophyta</taxon>
        <taxon>Embryophyta</taxon>
        <taxon>Tracheophyta</taxon>
        <taxon>Spermatophyta</taxon>
        <taxon>Magnoliopsida</taxon>
        <taxon>Liliopsida</taxon>
        <taxon>Poales</taxon>
        <taxon>Poaceae</taxon>
        <taxon>BOP clade</taxon>
        <taxon>Oryzoideae</taxon>
        <taxon>Oryzeae</taxon>
        <taxon>Zizaniinae</taxon>
        <taxon>Zizania</taxon>
    </lineage>
</organism>
<dbReference type="OrthoDB" id="1701699at2759"/>
<keyword evidence="1" id="KW-0175">Coiled coil</keyword>
<dbReference type="GO" id="GO:0048364">
    <property type="term" value="P:root development"/>
    <property type="evidence" value="ECO:0007669"/>
    <property type="project" value="InterPro"/>
</dbReference>
<dbReference type="InterPro" id="IPR004320">
    <property type="entry name" value="BPS1_pln"/>
</dbReference>
<accession>A0A8J5WDV5</accession>
<dbReference type="PANTHER" id="PTHR33070">
    <property type="entry name" value="OS06G0725500 PROTEIN"/>
    <property type="match status" value="1"/>
</dbReference>